<dbReference type="AlphaFoldDB" id="I4C7I8"/>
<name>I4C7I8_DESTA</name>
<dbReference type="STRING" id="706587.Desti_2860"/>
<comment type="subcellular location">
    <subcellularLocation>
        <location evidence="8">Cytoplasm</location>
    </subcellularLocation>
</comment>
<evidence type="ECO:0000313" key="11">
    <source>
        <dbReference type="Proteomes" id="UP000006055"/>
    </source>
</evidence>
<dbReference type="OrthoDB" id="9806197at2"/>
<feature type="domain" description="Gcp-like" evidence="9">
    <location>
        <begin position="23"/>
        <end position="328"/>
    </location>
</feature>
<dbReference type="InterPro" id="IPR000905">
    <property type="entry name" value="Gcp-like_dom"/>
</dbReference>
<feature type="binding site" evidence="8">
    <location>
        <begin position="134"/>
        <end position="138"/>
    </location>
    <ligand>
        <name>substrate</name>
    </ligand>
</feature>
<dbReference type="HAMAP" id="MF_01445">
    <property type="entry name" value="TsaD"/>
    <property type="match status" value="1"/>
</dbReference>
<comment type="cofactor">
    <cofactor evidence="8">
        <name>Fe(2+)</name>
        <dbReference type="ChEBI" id="CHEBI:29033"/>
    </cofactor>
    <text evidence="8">Binds 1 Fe(2+) ion per subunit.</text>
</comment>
<dbReference type="PANTHER" id="PTHR11735">
    <property type="entry name" value="TRNA N6-ADENOSINE THREONYLCARBAMOYLTRANSFERASE"/>
    <property type="match status" value="1"/>
</dbReference>
<dbReference type="HOGENOM" id="CLU_023208_0_2_7"/>
<dbReference type="InterPro" id="IPR017861">
    <property type="entry name" value="KAE1/TsaD"/>
</dbReference>
<feature type="binding site" evidence="8">
    <location>
        <position position="184"/>
    </location>
    <ligand>
        <name>substrate</name>
    </ligand>
</feature>
<dbReference type="PANTHER" id="PTHR11735:SF6">
    <property type="entry name" value="TRNA N6-ADENOSINE THREONYLCARBAMOYLTRANSFERASE, MITOCHONDRIAL"/>
    <property type="match status" value="1"/>
</dbReference>
<keyword evidence="1 8" id="KW-0963">Cytoplasm</keyword>
<dbReference type="eggNOG" id="COG0533">
    <property type="taxonomic scope" value="Bacteria"/>
</dbReference>
<proteinExistence type="inferred from homology"/>
<reference evidence="11" key="1">
    <citation type="submission" date="2012-06" db="EMBL/GenBank/DDBJ databases">
        <title>Complete sequence of chromosome of Desulfomonile tiedjei DSM 6799.</title>
        <authorList>
            <person name="Lucas S."/>
            <person name="Copeland A."/>
            <person name="Lapidus A."/>
            <person name="Glavina del Rio T."/>
            <person name="Dalin E."/>
            <person name="Tice H."/>
            <person name="Bruce D."/>
            <person name="Goodwin L."/>
            <person name="Pitluck S."/>
            <person name="Peters L."/>
            <person name="Ovchinnikova G."/>
            <person name="Zeytun A."/>
            <person name="Lu M."/>
            <person name="Kyrpides N."/>
            <person name="Mavromatis K."/>
            <person name="Ivanova N."/>
            <person name="Brettin T."/>
            <person name="Detter J.C."/>
            <person name="Han C."/>
            <person name="Larimer F."/>
            <person name="Land M."/>
            <person name="Hauser L."/>
            <person name="Markowitz V."/>
            <person name="Cheng J.-F."/>
            <person name="Hugenholtz P."/>
            <person name="Woyke T."/>
            <person name="Wu D."/>
            <person name="Spring S."/>
            <person name="Schroeder M."/>
            <person name="Brambilla E."/>
            <person name="Klenk H.-P."/>
            <person name="Eisen J.A."/>
        </authorList>
    </citation>
    <scope>NUCLEOTIDE SEQUENCE [LARGE SCALE GENOMIC DNA]</scope>
    <source>
        <strain evidence="11">ATCC 49306 / DSM 6799 / DCB-1</strain>
    </source>
</reference>
<evidence type="ECO:0000256" key="3">
    <source>
        <dbReference type="ARBA" id="ARBA00022694"/>
    </source>
</evidence>
<dbReference type="FunFam" id="3.30.420.40:FF:000012">
    <property type="entry name" value="tRNA N6-adenosine threonylcarbamoyltransferase"/>
    <property type="match status" value="1"/>
</dbReference>
<dbReference type="SUPFAM" id="SSF53067">
    <property type="entry name" value="Actin-like ATPase domain"/>
    <property type="match status" value="1"/>
</dbReference>
<evidence type="ECO:0000256" key="2">
    <source>
        <dbReference type="ARBA" id="ARBA00022679"/>
    </source>
</evidence>
<accession>I4C7I8</accession>
<dbReference type="NCBIfam" id="TIGR03723">
    <property type="entry name" value="T6A_TsaD_YgjD"/>
    <property type="match status" value="1"/>
</dbReference>
<keyword evidence="3 8" id="KW-0819">tRNA processing</keyword>
<dbReference type="CDD" id="cd24133">
    <property type="entry name" value="ASKHA_NBD_TsaD_bac"/>
    <property type="match status" value="1"/>
</dbReference>
<dbReference type="PATRIC" id="fig|706587.4.peg.3254"/>
<feature type="binding site" evidence="8">
    <location>
        <position position="180"/>
    </location>
    <ligand>
        <name>substrate</name>
    </ligand>
</feature>
<dbReference type="Proteomes" id="UP000006055">
    <property type="component" value="Chromosome"/>
</dbReference>
<dbReference type="EC" id="2.3.1.234" evidence="8"/>
<evidence type="ECO:0000256" key="1">
    <source>
        <dbReference type="ARBA" id="ARBA00022490"/>
    </source>
</evidence>
<evidence type="ECO:0000256" key="8">
    <source>
        <dbReference type="HAMAP-Rule" id="MF_01445"/>
    </source>
</evidence>
<dbReference type="KEGG" id="dti:Desti_2860"/>
<keyword evidence="11" id="KW-1185">Reference proteome</keyword>
<feature type="binding site" evidence="8">
    <location>
        <position position="115"/>
    </location>
    <ligand>
        <name>Fe cation</name>
        <dbReference type="ChEBI" id="CHEBI:24875"/>
    </ligand>
</feature>
<dbReference type="GO" id="GO:0061711">
    <property type="term" value="F:tRNA N(6)-L-threonylcarbamoyladenine synthase activity"/>
    <property type="evidence" value="ECO:0007669"/>
    <property type="project" value="UniProtKB-EC"/>
</dbReference>
<evidence type="ECO:0000259" key="9">
    <source>
        <dbReference type="Pfam" id="PF00814"/>
    </source>
</evidence>
<dbReference type="GO" id="GO:0002949">
    <property type="term" value="P:tRNA threonylcarbamoyladenosine modification"/>
    <property type="evidence" value="ECO:0007669"/>
    <property type="project" value="UniProtKB-UniRule"/>
</dbReference>
<dbReference type="GO" id="GO:0005737">
    <property type="term" value="C:cytoplasm"/>
    <property type="evidence" value="ECO:0007669"/>
    <property type="project" value="UniProtKB-SubCell"/>
</dbReference>
<evidence type="ECO:0000256" key="7">
    <source>
        <dbReference type="ARBA" id="ARBA00048117"/>
    </source>
</evidence>
<keyword evidence="6 8" id="KW-0012">Acyltransferase</keyword>
<dbReference type="FunFam" id="3.30.420.40:FF:000040">
    <property type="entry name" value="tRNA N6-adenosine threonylcarbamoyltransferase"/>
    <property type="match status" value="1"/>
</dbReference>
<dbReference type="InterPro" id="IPR017860">
    <property type="entry name" value="Peptidase_M22_CS"/>
</dbReference>
<organism evidence="10 11">
    <name type="scientific">Desulfomonile tiedjei (strain ATCC 49306 / DSM 6799 / DCB-1)</name>
    <dbReference type="NCBI Taxonomy" id="706587"/>
    <lineage>
        <taxon>Bacteria</taxon>
        <taxon>Pseudomonadati</taxon>
        <taxon>Thermodesulfobacteriota</taxon>
        <taxon>Desulfomonilia</taxon>
        <taxon>Desulfomonilales</taxon>
        <taxon>Desulfomonilaceae</taxon>
        <taxon>Desulfomonile</taxon>
    </lineage>
</organism>
<dbReference type="RefSeq" id="WP_014810667.1">
    <property type="nucleotide sequence ID" value="NC_018025.1"/>
</dbReference>
<gene>
    <name evidence="8" type="primary">tsaD</name>
    <name evidence="10" type="ordered locus">Desti_2860</name>
</gene>
<evidence type="ECO:0000256" key="6">
    <source>
        <dbReference type="ARBA" id="ARBA00023315"/>
    </source>
</evidence>
<dbReference type="PROSITE" id="PS01016">
    <property type="entry name" value="GLYCOPROTEASE"/>
    <property type="match status" value="1"/>
</dbReference>
<feature type="binding site" evidence="8">
    <location>
        <position position="111"/>
    </location>
    <ligand>
        <name>Fe cation</name>
        <dbReference type="ChEBI" id="CHEBI:24875"/>
    </ligand>
</feature>
<feature type="binding site" evidence="8">
    <location>
        <position position="322"/>
    </location>
    <ligand>
        <name>Fe cation</name>
        <dbReference type="ChEBI" id="CHEBI:24875"/>
    </ligand>
</feature>
<evidence type="ECO:0000313" key="10">
    <source>
        <dbReference type="EMBL" id="AFM25529.1"/>
    </source>
</evidence>
<dbReference type="InterPro" id="IPR022450">
    <property type="entry name" value="TsaD"/>
</dbReference>
<sequence length="351" mass="37283">MLVLGIETSCDETAAAVVRDGRTILSDVVLSQVDIHKEYGGVVPELASRKHVEVISMVIQEALERAGVNPEELDGIGVTRGPGLIGALLVGISAAKSIAFALNKPLIGVNHLHGHLFAVFLERNDIQFPFIGLVVSGGHTSLYHVKGPLEIQLLGRTRDDAAGEAYDKVAKLLGLGYPGGVVIDGLSNGTDPGKLRFPRALMENDNLDFSFSGLKTAVLRQAEELYGQAGYKNLPGSFHPLPVPHKGSGVDSGVKLIAAAFQDAVTDVLTAKGLRAAEMYQADKLVICGGVAANRELRRKMNSEGIRRGIETVFPSPRLCTDNGAMIAARAASLLSLGMVDNLDFGAKSRW</sequence>
<evidence type="ECO:0000256" key="4">
    <source>
        <dbReference type="ARBA" id="ARBA00022723"/>
    </source>
</evidence>
<keyword evidence="4 8" id="KW-0479">Metal-binding</keyword>
<comment type="catalytic activity">
    <reaction evidence="7 8">
        <text>L-threonylcarbamoyladenylate + adenosine(37) in tRNA = N(6)-L-threonylcarbamoyladenosine(37) in tRNA + AMP + H(+)</text>
        <dbReference type="Rhea" id="RHEA:37059"/>
        <dbReference type="Rhea" id="RHEA-COMP:10162"/>
        <dbReference type="Rhea" id="RHEA-COMP:10163"/>
        <dbReference type="ChEBI" id="CHEBI:15378"/>
        <dbReference type="ChEBI" id="CHEBI:73682"/>
        <dbReference type="ChEBI" id="CHEBI:74411"/>
        <dbReference type="ChEBI" id="CHEBI:74418"/>
        <dbReference type="ChEBI" id="CHEBI:456215"/>
        <dbReference type="EC" id="2.3.1.234"/>
    </reaction>
</comment>
<dbReference type="GO" id="GO:0016787">
    <property type="term" value="F:hydrolase activity"/>
    <property type="evidence" value="ECO:0007669"/>
    <property type="project" value="UniProtKB-KW"/>
</dbReference>
<dbReference type="Gene3D" id="3.30.420.40">
    <property type="match status" value="2"/>
</dbReference>
<evidence type="ECO:0000256" key="5">
    <source>
        <dbReference type="ARBA" id="ARBA00023004"/>
    </source>
</evidence>
<dbReference type="NCBIfam" id="TIGR00329">
    <property type="entry name" value="gcp_kae1"/>
    <property type="match status" value="1"/>
</dbReference>
<dbReference type="PRINTS" id="PR00789">
    <property type="entry name" value="OSIALOPTASE"/>
</dbReference>
<keyword evidence="2 8" id="KW-0808">Transferase</keyword>
<keyword evidence="5 8" id="KW-0408">Iron</keyword>
<dbReference type="Pfam" id="PF00814">
    <property type="entry name" value="TsaD"/>
    <property type="match status" value="1"/>
</dbReference>
<protein>
    <recommendedName>
        <fullName evidence="8">tRNA N6-adenosine threonylcarbamoyltransferase</fullName>
        <ecNumber evidence="8">2.3.1.234</ecNumber>
    </recommendedName>
    <alternativeName>
        <fullName evidence="8">N6-L-threonylcarbamoyladenine synthase</fullName>
        <shortName evidence="8">t(6)A synthase</shortName>
    </alternativeName>
    <alternativeName>
        <fullName evidence="8">t(6)A37 threonylcarbamoyladenosine biosynthesis protein TsaD</fullName>
    </alternativeName>
    <alternativeName>
        <fullName evidence="8">tRNA threonylcarbamoyladenosine biosynthesis protein TsaD</fullName>
    </alternativeName>
</protein>
<dbReference type="EMBL" id="CP003360">
    <property type="protein sequence ID" value="AFM25529.1"/>
    <property type="molecule type" value="Genomic_DNA"/>
</dbReference>
<comment type="similarity">
    <text evidence="8">Belongs to the KAE1 / TsaD family.</text>
</comment>
<feature type="binding site" evidence="8">
    <location>
        <position position="294"/>
    </location>
    <ligand>
        <name>substrate</name>
    </ligand>
</feature>
<feature type="binding site" evidence="8">
    <location>
        <position position="167"/>
    </location>
    <ligand>
        <name>substrate</name>
    </ligand>
</feature>
<keyword evidence="10" id="KW-0378">Hydrolase</keyword>
<dbReference type="GO" id="GO:0005506">
    <property type="term" value="F:iron ion binding"/>
    <property type="evidence" value="ECO:0007669"/>
    <property type="project" value="UniProtKB-UniRule"/>
</dbReference>
<comment type="function">
    <text evidence="8">Required for the formation of a threonylcarbamoyl group on adenosine at position 37 (t(6)A37) in tRNAs that read codons beginning with adenine. Is involved in the transfer of the threonylcarbamoyl moiety of threonylcarbamoyl-AMP (TC-AMP) to the N6 group of A37, together with TsaE and TsaB. TsaD likely plays a direct catalytic role in this reaction.</text>
</comment>
<dbReference type="InterPro" id="IPR043129">
    <property type="entry name" value="ATPase_NBD"/>
</dbReference>